<evidence type="ECO:0000256" key="1">
    <source>
        <dbReference type="ARBA" id="ARBA00001412"/>
    </source>
</evidence>
<dbReference type="Proteomes" id="UP000030680">
    <property type="component" value="Unassembled WGS sequence"/>
</dbReference>
<name>M2XY70_GALSU</name>
<evidence type="ECO:0000256" key="3">
    <source>
        <dbReference type="ARBA" id="ARBA00012756"/>
    </source>
</evidence>
<sequence length="1171" mass="135511">MLGSSPISRMTASKDDFLAVQLDECRIEIVSLEDDGTIKNGTLEPFDFGITNMSFSPFYHSLLAIAGDDGSVTVVDTKSTERFVKIQFSSAHLSPVSLIAFSPTNSCLLCSVGLDKRLCFFDMEKKKKRIRMFSLNDFCESLQFLNSGSHLIISFRQGRLSLFDLRGGIQERSSIATSQVIESITILDKTVFEKTTLRNERDNNRILPPTLYKSEAVDEEKENIHSVSNRMDSKKQDSFQSSHTTEEDSCLTDELLLDNSLLRNGSTQLVVPPKESNSLDCLSNHLSESMIVIRSKDNSMQRREHLSERKQLQEEVDGDYLPTKGDSSRPFSTSWDETPILAISSSKQQVHVNSEKNGSIFDETVTQNPKSISSYPNPFQCLLQDSASPSYDSRSEQLENENKDLASHNIYSGLLQSIEDIQYASNREIKQHIQNLHIDVIRNFEEQHSRIQELEQGMLKLMKHIQLLEQKAQQDRILFPASIHYPRCQPSDWQQLIEFAKEAGINCIETYVFWNQHEKEKGVYDFSGRLDLFGFIRTIAKAGLYALLRIGPYICAETHFGGFPHWLRDIDGIEFRTQNEPFQRESSRWVRFLVEKLNSNNCFYSQGGPIVMVQFENEYKLIGQNYGEAGLNYLKWCSELAKDLQLPVPLFMCKGSIENVLETINDFYGHQEMENHHREYPNQPAIWTECWTGWYDVWGSAHHIRPCKDLFYAVLRFFAQGGKGINYYMFHGGTNYDQLAMYLQTTSYDYDAPIDEYGRKTKKYFGLQYIHRQLEQHFASLALKLEAPIAHSYEDNYVWIFIWEEQGSNCIFFCNDHPTSTKQVQWKEQEYCLAPLSVQMVVDHHRLILKSDQLFVDEELIQKELKPISVTTEEWTWQYYKENIPTTDITSSASQSSSISSLSSNTEIETQVPVEMLRYTGTATDYAWYIAHYQIDPQIEWTSDDALEWVGGQVDLEAADYVQVYVNGVYKTSSPLPLLEERFPNSWNETSASPHVGFHQHMEFTHSQVLKDSIFCISFLVSSLGMIKGDWQLDRGWNMKDERKGIFGIPKIAWKVRRKDSDHTIPLKVQSTFRFMPLWMQPPLVESHFLHQKTWKDWNISFFDREEDGIGPRWYRAIISLLSDKEYDGGLLLDCKGLWKGHIWWNKQDLDKVNLRKHNVSILFTSRWSIQ</sequence>
<dbReference type="PRINTS" id="PR00742">
    <property type="entry name" value="GLHYDRLASE35"/>
</dbReference>
<dbReference type="RefSeq" id="XP_005704909.1">
    <property type="nucleotide sequence ID" value="XM_005704852.1"/>
</dbReference>
<dbReference type="InterPro" id="IPR019801">
    <property type="entry name" value="Glyco_hydro_35_CS"/>
</dbReference>
<evidence type="ECO:0000259" key="10">
    <source>
        <dbReference type="Pfam" id="PF01301"/>
    </source>
</evidence>
<dbReference type="FunFam" id="3.20.20.80:FF:000006">
    <property type="entry name" value="Beta-galactosidase"/>
    <property type="match status" value="1"/>
</dbReference>
<accession>M2XY70</accession>
<proteinExistence type="inferred from homology"/>
<dbReference type="AlphaFoldDB" id="M2XY70"/>
<keyword evidence="6 7" id="KW-0326">Glycosidase</keyword>
<reference evidence="12" key="1">
    <citation type="journal article" date="2013" name="Science">
        <title>Gene transfer from bacteria and archaea facilitated evolution of an extremophilic eukaryote.</title>
        <authorList>
            <person name="Schonknecht G."/>
            <person name="Chen W.H."/>
            <person name="Ternes C.M."/>
            <person name="Barbier G.G."/>
            <person name="Shrestha R.P."/>
            <person name="Stanke M."/>
            <person name="Brautigam A."/>
            <person name="Baker B.J."/>
            <person name="Banfield J.F."/>
            <person name="Garavito R.M."/>
            <person name="Carr K."/>
            <person name="Wilkerson C."/>
            <person name="Rensing S.A."/>
            <person name="Gagneul D."/>
            <person name="Dickenson N.E."/>
            <person name="Oesterhelt C."/>
            <person name="Lercher M.J."/>
            <person name="Weber A.P."/>
        </authorList>
    </citation>
    <scope>NUCLEOTIDE SEQUENCE [LARGE SCALE GENOMIC DNA]</scope>
    <source>
        <strain evidence="12">074W</strain>
    </source>
</reference>
<evidence type="ECO:0000313" key="11">
    <source>
        <dbReference type="EMBL" id="EME28389.1"/>
    </source>
</evidence>
<keyword evidence="12" id="KW-1185">Reference proteome</keyword>
<feature type="domain" description="Glycoside hydrolase 35 catalytic" evidence="10">
    <location>
        <begin position="474"/>
        <end position="773"/>
    </location>
</feature>
<dbReference type="PANTHER" id="PTHR23421">
    <property type="entry name" value="BETA-GALACTOSIDASE RELATED"/>
    <property type="match status" value="1"/>
</dbReference>
<evidence type="ECO:0000256" key="8">
    <source>
        <dbReference type="RuleBase" id="RU003679"/>
    </source>
</evidence>
<gene>
    <name evidence="11" type="ORF">Gasu_40850</name>
</gene>
<dbReference type="SUPFAM" id="SSF51445">
    <property type="entry name" value="(Trans)glycosidases"/>
    <property type="match status" value="1"/>
</dbReference>
<dbReference type="Gramene" id="EME28389">
    <property type="protein sequence ID" value="EME28389"/>
    <property type="gene ID" value="Gasu_40850"/>
</dbReference>
<dbReference type="Gene3D" id="3.20.20.80">
    <property type="entry name" value="Glycosidases"/>
    <property type="match status" value="1"/>
</dbReference>
<evidence type="ECO:0000256" key="2">
    <source>
        <dbReference type="ARBA" id="ARBA00009809"/>
    </source>
</evidence>
<dbReference type="GO" id="GO:0004565">
    <property type="term" value="F:beta-galactosidase activity"/>
    <property type="evidence" value="ECO:0007669"/>
    <property type="project" value="UniProtKB-EC"/>
</dbReference>
<dbReference type="InterPro" id="IPR001944">
    <property type="entry name" value="Glycoside_Hdrlase_35"/>
</dbReference>
<organism evidence="11 12">
    <name type="scientific">Galdieria sulphuraria</name>
    <name type="common">Red alga</name>
    <dbReference type="NCBI Taxonomy" id="130081"/>
    <lineage>
        <taxon>Eukaryota</taxon>
        <taxon>Rhodophyta</taxon>
        <taxon>Bangiophyceae</taxon>
        <taxon>Galdieriales</taxon>
        <taxon>Galdieriaceae</taxon>
        <taxon>Galdieria</taxon>
    </lineage>
</organism>
<dbReference type="InterPro" id="IPR031330">
    <property type="entry name" value="Gly_Hdrlase_35_cat"/>
</dbReference>
<dbReference type="Pfam" id="PF01301">
    <property type="entry name" value="Glyco_hydro_35"/>
    <property type="match status" value="1"/>
</dbReference>
<dbReference type="Gene3D" id="2.130.10.10">
    <property type="entry name" value="YVTN repeat-like/Quinoprotein amine dehydrogenase"/>
    <property type="match status" value="1"/>
</dbReference>
<dbReference type="InterPro" id="IPR015943">
    <property type="entry name" value="WD40/YVTN_repeat-like_dom_sf"/>
</dbReference>
<feature type="region of interest" description="Disordered" evidence="9">
    <location>
        <begin position="218"/>
        <end position="246"/>
    </location>
</feature>
<dbReference type="GO" id="GO:0005975">
    <property type="term" value="P:carbohydrate metabolic process"/>
    <property type="evidence" value="ECO:0007669"/>
    <property type="project" value="InterPro"/>
</dbReference>
<dbReference type="PROSITE" id="PS01182">
    <property type="entry name" value="GLYCOSYL_HYDROL_F35"/>
    <property type="match status" value="1"/>
</dbReference>
<dbReference type="eggNOG" id="KOG0496">
    <property type="taxonomic scope" value="Eukaryota"/>
</dbReference>
<evidence type="ECO:0000256" key="9">
    <source>
        <dbReference type="SAM" id="MobiDB-lite"/>
    </source>
</evidence>
<keyword evidence="5 7" id="KW-0378">Hydrolase</keyword>
<dbReference type="SMART" id="SM00320">
    <property type="entry name" value="WD40"/>
    <property type="match status" value="3"/>
</dbReference>
<evidence type="ECO:0000256" key="7">
    <source>
        <dbReference type="RuleBase" id="RU000675"/>
    </source>
</evidence>
<dbReference type="EMBL" id="KB454520">
    <property type="protein sequence ID" value="EME28389.1"/>
    <property type="molecule type" value="Genomic_DNA"/>
</dbReference>
<dbReference type="InterPro" id="IPR017853">
    <property type="entry name" value="GH"/>
</dbReference>
<evidence type="ECO:0000256" key="4">
    <source>
        <dbReference type="ARBA" id="ARBA00022729"/>
    </source>
</evidence>
<comment type="similarity">
    <text evidence="2 8">Belongs to the glycosyl hydrolase 35 family.</text>
</comment>
<dbReference type="KEGG" id="gsl:Gasu_40850"/>
<dbReference type="InterPro" id="IPR036322">
    <property type="entry name" value="WD40_repeat_dom_sf"/>
</dbReference>
<dbReference type="SUPFAM" id="SSF50978">
    <property type="entry name" value="WD40 repeat-like"/>
    <property type="match status" value="1"/>
</dbReference>
<dbReference type="GeneID" id="17087228"/>
<dbReference type="OrthoDB" id="2883at2759"/>
<evidence type="ECO:0000256" key="6">
    <source>
        <dbReference type="ARBA" id="ARBA00023295"/>
    </source>
</evidence>
<dbReference type="EC" id="3.2.1.23" evidence="3 7"/>
<comment type="catalytic activity">
    <reaction evidence="1 7">
        <text>Hydrolysis of terminal non-reducing beta-D-galactose residues in beta-D-galactosides.</text>
        <dbReference type="EC" id="3.2.1.23"/>
    </reaction>
</comment>
<evidence type="ECO:0000256" key="5">
    <source>
        <dbReference type="ARBA" id="ARBA00022801"/>
    </source>
</evidence>
<keyword evidence="4" id="KW-0732">Signal</keyword>
<dbReference type="eggNOG" id="KOG4378">
    <property type="taxonomic scope" value="Eukaryota"/>
</dbReference>
<protein>
    <recommendedName>
        <fullName evidence="3 7">Beta-galactosidase</fullName>
        <ecNumber evidence="3 7">3.2.1.23</ecNumber>
    </recommendedName>
</protein>
<evidence type="ECO:0000313" key="12">
    <source>
        <dbReference type="Proteomes" id="UP000030680"/>
    </source>
</evidence>
<dbReference type="InterPro" id="IPR001680">
    <property type="entry name" value="WD40_rpt"/>
</dbReference>